<dbReference type="Gene3D" id="1.10.510.10">
    <property type="entry name" value="Transferase(Phosphotransferase) domain 1"/>
    <property type="match status" value="1"/>
</dbReference>
<name>A0A518FUS5_9PLAN</name>
<dbReference type="EC" id="2.7.11.1" evidence="2"/>
<dbReference type="CDD" id="cd14014">
    <property type="entry name" value="STKc_PknB_like"/>
    <property type="match status" value="1"/>
</dbReference>
<reference evidence="2 3" key="1">
    <citation type="submission" date="2019-02" db="EMBL/GenBank/DDBJ databases">
        <title>Deep-cultivation of Planctomycetes and their phenomic and genomic characterization uncovers novel biology.</title>
        <authorList>
            <person name="Wiegand S."/>
            <person name="Jogler M."/>
            <person name="Boedeker C."/>
            <person name="Pinto D."/>
            <person name="Vollmers J."/>
            <person name="Rivas-Marin E."/>
            <person name="Kohn T."/>
            <person name="Peeters S.H."/>
            <person name="Heuer A."/>
            <person name="Rast P."/>
            <person name="Oberbeckmann S."/>
            <person name="Bunk B."/>
            <person name="Jeske O."/>
            <person name="Meyerdierks A."/>
            <person name="Storesund J.E."/>
            <person name="Kallscheuer N."/>
            <person name="Luecker S."/>
            <person name="Lage O.M."/>
            <person name="Pohl T."/>
            <person name="Merkel B.J."/>
            <person name="Hornburger P."/>
            <person name="Mueller R.-W."/>
            <person name="Bruemmer F."/>
            <person name="Labrenz M."/>
            <person name="Spormann A.M."/>
            <person name="Op den Camp H."/>
            <person name="Overmann J."/>
            <person name="Amann R."/>
            <person name="Jetten M.S.M."/>
            <person name="Mascher T."/>
            <person name="Medema M.H."/>
            <person name="Devos D.P."/>
            <person name="Kaster A.-K."/>
            <person name="Ovreas L."/>
            <person name="Rohde M."/>
            <person name="Galperin M.Y."/>
            <person name="Jogler C."/>
        </authorList>
    </citation>
    <scope>NUCLEOTIDE SEQUENCE [LARGE SCALE GENOMIC DNA]</scope>
    <source>
        <strain evidence="2 3">Pan153</strain>
    </source>
</reference>
<dbReference type="InterPro" id="IPR008271">
    <property type="entry name" value="Ser/Thr_kinase_AS"/>
</dbReference>
<dbReference type="PROSITE" id="PS50011">
    <property type="entry name" value="PROTEIN_KINASE_DOM"/>
    <property type="match status" value="1"/>
</dbReference>
<dbReference type="PANTHER" id="PTHR24361:SF678">
    <property type="entry name" value="SPORULATION-SPECIFIC PROTEIN 1"/>
    <property type="match status" value="1"/>
</dbReference>
<evidence type="ECO:0000259" key="1">
    <source>
        <dbReference type="PROSITE" id="PS50011"/>
    </source>
</evidence>
<dbReference type="RefSeq" id="WP_145458014.1">
    <property type="nucleotide sequence ID" value="NZ_CP036317.1"/>
</dbReference>
<dbReference type="PANTHER" id="PTHR24361">
    <property type="entry name" value="MITOGEN-ACTIVATED KINASE KINASE KINASE"/>
    <property type="match status" value="1"/>
</dbReference>
<dbReference type="InterPro" id="IPR000719">
    <property type="entry name" value="Prot_kinase_dom"/>
</dbReference>
<dbReference type="GO" id="GO:0005524">
    <property type="term" value="F:ATP binding"/>
    <property type="evidence" value="ECO:0007669"/>
    <property type="project" value="InterPro"/>
</dbReference>
<keyword evidence="2" id="KW-0418">Kinase</keyword>
<evidence type="ECO:0000313" key="3">
    <source>
        <dbReference type="Proteomes" id="UP000320839"/>
    </source>
</evidence>
<keyword evidence="2" id="KW-0808">Transferase</keyword>
<protein>
    <submittedName>
        <fullName evidence="2">Serine/threonine-protein kinase PknL</fullName>
        <ecNumber evidence="2">2.7.11.1</ecNumber>
    </submittedName>
</protein>
<dbReference type="Pfam" id="PF00069">
    <property type="entry name" value="Pkinase"/>
    <property type="match status" value="1"/>
</dbReference>
<sequence>MSKDNDKNFSSTDCVDYAFMLDEYGIASVNDVRKIIKQISLKGIDANPDEVHGVLLSQDPSLGYCGAVLRSDYLLLEKLCEGGMGHVYKAVHIRNRTDYYAIKILPFHKAASDPTLVSRMQREGKLGVGITDNSIVHTIDYGHFQYGNFVILEFINGANLAEIHKHCGQLPEHVVLKCALTIAHALKSLHDLPARILHRDVKPSNIMFCFDRLDFVLIDLGIASTSNQYDAFHQSLTREFSTFPGQCPQTLFFAAPEQIRGDANGSVEIDFFGLGAALYWLIGNKTVFSEKEIYQIGMKQHVNHQPLTQLKPNFNQRFCEIIDKLLSFHTLDRYRNISTLISDLEECKMGMMDLDTSFEEWALSVSESFTFWNSTTVNNIQSQTNIQSQIDMMNDFTIL</sequence>
<dbReference type="InterPro" id="IPR011009">
    <property type="entry name" value="Kinase-like_dom_sf"/>
</dbReference>
<dbReference type="OrthoDB" id="6111975at2"/>
<proteinExistence type="predicted"/>
<dbReference type="Proteomes" id="UP000320839">
    <property type="component" value="Chromosome"/>
</dbReference>
<dbReference type="InterPro" id="IPR053235">
    <property type="entry name" value="Ser_Thr_kinase"/>
</dbReference>
<accession>A0A518FUS5</accession>
<dbReference type="EMBL" id="CP036317">
    <property type="protein sequence ID" value="QDV20035.1"/>
    <property type="molecule type" value="Genomic_DNA"/>
</dbReference>
<dbReference type="GO" id="GO:0005737">
    <property type="term" value="C:cytoplasm"/>
    <property type="evidence" value="ECO:0007669"/>
    <property type="project" value="TreeGrafter"/>
</dbReference>
<dbReference type="PROSITE" id="PS00108">
    <property type="entry name" value="PROTEIN_KINASE_ST"/>
    <property type="match status" value="1"/>
</dbReference>
<dbReference type="SMART" id="SM00220">
    <property type="entry name" value="S_TKc"/>
    <property type="match status" value="1"/>
</dbReference>
<evidence type="ECO:0000313" key="2">
    <source>
        <dbReference type="EMBL" id="QDV20035.1"/>
    </source>
</evidence>
<organism evidence="2 3">
    <name type="scientific">Gimesia panareensis</name>
    <dbReference type="NCBI Taxonomy" id="2527978"/>
    <lineage>
        <taxon>Bacteria</taxon>
        <taxon>Pseudomonadati</taxon>
        <taxon>Planctomycetota</taxon>
        <taxon>Planctomycetia</taxon>
        <taxon>Planctomycetales</taxon>
        <taxon>Planctomycetaceae</taxon>
        <taxon>Gimesia</taxon>
    </lineage>
</organism>
<dbReference type="AlphaFoldDB" id="A0A518FUS5"/>
<gene>
    <name evidence="2" type="primary">pknL</name>
    <name evidence="2" type="ORF">Pan153_47040</name>
</gene>
<feature type="domain" description="Protein kinase" evidence="1">
    <location>
        <begin position="73"/>
        <end position="345"/>
    </location>
</feature>
<dbReference type="SUPFAM" id="SSF56112">
    <property type="entry name" value="Protein kinase-like (PK-like)"/>
    <property type="match status" value="1"/>
</dbReference>
<dbReference type="GO" id="GO:0004674">
    <property type="term" value="F:protein serine/threonine kinase activity"/>
    <property type="evidence" value="ECO:0007669"/>
    <property type="project" value="UniProtKB-EC"/>
</dbReference>
<dbReference type="Gene3D" id="3.30.200.20">
    <property type="entry name" value="Phosphorylase Kinase, domain 1"/>
    <property type="match status" value="1"/>
</dbReference>